<dbReference type="PROSITE" id="PS50862">
    <property type="entry name" value="AA_TRNA_LIGASE_II"/>
    <property type="match status" value="1"/>
</dbReference>
<sequence length="467" mass="53541">MEQKDINAIVALAKRRGFIFPSSEIYGGISNAFDYGPLGVEMKNNIKNEWWKMFVRKRQNIVGLDASIIMNPKVWEASGHVAEFSDPLVEDVKTHKRYRLDHLLEEHDIDITGMGIDEMSAVIEERGIKSPDGNALTNARHFNLLFQTHIGTTEETMSTVYLRPETAQAMFVDFKNIVSSSRVSLPFGVAQIGKAFRNEITPRNFIFRTREFEQMEIEYFVRASEWEEHFEEWLQEMDAWIQRLGLKKTRIHRAEIPEGERAHYSQRTVDIEYDFPFGRKELYGLAYRGDYDLQQHASHSNETLVIVDAQTNEKVVPHTIEPTFGVERTLLAVLVDGYTEEVLENDTRIVLKIAPWLSPYTVAVFPLVANDSQMRQKATTLWGSLSGSYSAFYDQSGAIGKRYRRQDEIGTPLCVTIDGDSLQDDTATLRDRDSMEQVRVQCSDISRCIHDVLQGLSFADIQSRYSV</sequence>
<protein>
    <recommendedName>
        <fullName evidence="2">glycine--tRNA ligase</fullName>
        <ecNumber evidence="2">6.1.1.14</ecNumber>
    </recommendedName>
</protein>
<evidence type="ECO:0000256" key="3">
    <source>
        <dbReference type="ARBA" id="ARBA00022598"/>
    </source>
</evidence>
<dbReference type="SUPFAM" id="SSF55681">
    <property type="entry name" value="Class II aaRS and biotin synthetases"/>
    <property type="match status" value="1"/>
</dbReference>
<name>A0A845DAY7_9BACT</name>
<proteinExistence type="inferred from homology"/>
<dbReference type="Pfam" id="PF00587">
    <property type="entry name" value="tRNA-synt_2b"/>
    <property type="match status" value="1"/>
</dbReference>
<dbReference type="InterPro" id="IPR002314">
    <property type="entry name" value="aa-tRNA-synt_IIb"/>
</dbReference>
<accession>A0A845DAY7</accession>
<dbReference type="Pfam" id="PF03129">
    <property type="entry name" value="HGTP_anticodon"/>
    <property type="match status" value="1"/>
</dbReference>
<evidence type="ECO:0000256" key="6">
    <source>
        <dbReference type="ARBA" id="ARBA00022917"/>
    </source>
</evidence>
<dbReference type="EC" id="6.1.1.14" evidence="2"/>
<evidence type="ECO:0000313" key="9">
    <source>
        <dbReference type="EMBL" id="MYE38575.1"/>
    </source>
</evidence>
<keyword evidence="3 9" id="KW-0436">Ligase</keyword>
<keyword evidence="5" id="KW-0067">ATP-binding</keyword>
<dbReference type="SUPFAM" id="SSF52954">
    <property type="entry name" value="Class II aaRS ABD-related"/>
    <property type="match status" value="1"/>
</dbReference>
<reference evidence="9 10" key="1">
    <citation type="submission" date="2019-09" db="EMBL/GenBank/DDBJ databases">
        <title>Characterisation of the sponge microbiome using genome-centric metagenomics.</title>
        <authorList>
            <person name="Engelberts J.P."/>
            <person name="Robbins S.J."/>
            <person name="De Goeij J.M."/>
            <person name="Aranda M."/>
            <person name="Bell S.C."/>
            <person name="Webster N.S."/>
        </authorList>
    </citation>
    <scope>NUCLEOTIDE SEQUENCE [LARGE SCALE GENOMIC DNA]</scope>
    <source>
        <strain evidence="9">SB0662_bin_43</strain>
    </source>
</reference>
<evidence type="ECO:0000259" key="8">
    <source>
        <dbReference type="PROSITE" id="PS50862"/>
    </source>
</evidence>
<dbReference type="InterPro" id="IPR004154">
    <property type="entry name" value="Anticodon-bd"/>
</dbReference>
<dbReference type="GO" id="GO:0006426">
    <property type="term" value="P:glycyl-tRNA aminoacylation"/>
    <property type="evidence" value="ECO:0007669"/>
    <property type="project" value="InterPro"/>
</dbReference>
<dbReference type="InterPro" id="IPR045864">
    <property type="entry name" value="aa-tRNA-synth_II/BPL/LPL"/>
</dbReference>
<dbReference type="InterPro" id="IPR033731">
    <property type="entry name" value="GlyRS-like_core"/>
</dbReference>
<dbReference type="InterPro" id="IPR027031">
    <property type="entry name" value="Gly-tRNA_synthase/POLG2"/>
</dbReference>
<evidence type="ECO:0000313" key="10">
    <source>
        <dbReference type="Proteomes" id="UP000449092"/>
    </source>
</evidence>
<evidence type="ECO:0000256" key="7">
    <source>
        <dbReference type="ARBA" id="ARBA00023146"/>
    </source>
</evidence>
<evidence type="ECO:0000256" key="1">
    <source>
        <dbReference type="ARBA" id="ARBA00008226"/>
    </source>
</evidence>
<dbReference type="AlphaFoldDB" id="A0A845DAY7"/>
<dbReference type="InterPro" id="IPR002315">
    <property type="entry name" value="tRNA-synt_gly"/>
</dbReference>
<keyword evidence="7" id="KW-0030">Aminoacyl-tRNA synthetase</keyword>
<dbReference type="InterPro" id="IPR006195">
    <property type="entry name" value="aa-tRNA-synth_II"/>
</dbReference>
<dbReference type="GO" id="GO:0005737">
    <property type="term" value="C:cytoplasm"/>
    <property type="evidence" value="ECO:0007669"/>
    <property type="project" value="InterPro"/>
</dbReference>
<dbReference type="PANTHER" id="PTHR10745">
    <property type="entry name" value="GLYCYL-TRNA SYNTHETASE/DNA POLYMERASE SUBUNIT GAMMA-2"/>
    <property type="match status" value="1"/>
</dbReference>
<comment type="caution">
    <text evidence="9">The sequence shown here is derived from an EMBL/GenBank/DDBJ whole genome shotgun (WGS) entry which is preliminary data.</text>
</comment>
<dbReference type="NCBIfam" id="NF003211">
    <property type="entry name" value="PRK04173.1"/>
    <property type="match status" value="1"/>
</dbReference>
<gene>
    <name evidence="9" type="ORF">F4X82_03610</name>
</gene>
<evidence type="ECO:0000256" key="2">
    <source>
        <dbReference type="ARBA" id="ARBA00012829"/>
    </source>
</evidence>
<dbReference type="EMBL" id="VXOY01000032">
    <property type="protein sequence ID" value="MYE38575.1"/>
    <property type="molecule type" value="Genomic_DNA"/>
</dbReference>
<dbReference type="CDD" id="cd00774">
    <property type="entry name" value="GlyRS-like_core"/>
    <property type="match status" value="1"/>
</dbReference>
<dbReference type="PANTHER" id="PTHR10745:SF8">
    <property type="entry name" value="DNA POLYMERASE SUBUNIT GAMMA-2, MITOCHONDRIAL"/>
    <property type="match status" value="1"/>
</dbReference>
<dbReference type="GO" id="GO:0005524">
    <property type="term" value="F:ATP binding"/>
    <property type="evidence" value="ECO:0007669"/>
    <property type="project" value="UniProtKB-KW"/>
</dbReference>
<evidence type="ECO:0000256" key="5">
    <source>
        <dbReference type="ARBA" id="ARBA00022840"/>
    </source>
</evidence>
<dbReference type="Gene3D" id="3.30.930.10">
    <property type="entry name" value="Bira Bifunctional Protein, Domain 2"/>
    <property type="match status" value="1"/>
</dbReference>
<comment type="similarity">
    <text evidence="1">Belongs to the class-II aminoacyl-tRNA synthetase family.</text>
</comment>
<dbReference type="Gene3D" id="3.40.50.800">
    <property type="entry name" value="Anticodon-binding domain"/>
    <property type="match status" value="1"/>
</dbReference>
<dbReference type="Proteomes" id="UP000449092">
    <property type="component" value="Unassembled WGS sequence"/>
</dbReference>
<dbReference type="InterPro" id="IPR036621">
    <property type="entry name" value="Anticodon-bd_dom_sf"/>
</dbReference>
<keyword evidence="4" id="KW-0547">Nucleotide-binding</keyword>
<dbReference type="NCBIfam" id="TIGR00389">
    <property type="entry name" value="glyS_dimeric"/>
    <property type="match status" value="1"/>
</dbReference>
<organism evidence="9 10">
    <name type="scientific">Candidatus Spechtbacteria bacterium SB0662_bin_43</name>
    <dbReference type="NCBI Taxonomy" id="2604897"/>
    <lineage>
        <taxon>Bacteria</taxon>
        <taxon>Candidatus Spechtiibacteriota</taxon>
    </lineage>
</organism>
<keyword evidence="6" id="KW-0648">Protein biosynthesis</keyword>
<evidence type="ECO:0000256" key="4">
    <source>
        <dbReference type="ARBA" id="ARBA00022741"/>
    </source>
</evidence>
<dbReference type="PRINTS" id="PR01043">
    <property type="entry name" value="TRNASYNTHGLY"/>
</dbReference>
<feature type="domain" description="Aminoacyl-transfer RNA synthetases class-II family profile" evidence="8">
    <location>
        <begin position="5"/>
        <end position="355"/>
    </location>
</feature>
<dbReference type="GO" id="GO:0004820">
    <property type="term" value="F:glycine-tRNA ligase activity"/>
    <property type="evidence" value="ECO:0007669"/>
    <property type="project" value="UniProtKB-EC"/>
</dbReference>